<comment type="caution">
    <text evidence="1">The sequence shown here is derived from an EMBL/GenBank/DDBJ whole genome shotgun (WGS) entry which is preliminary data.</text>
</comment>
<protein>
    <submittedName>
        <fullName evidence="1">Uncharacterized protein</fullName>
    </submittedName>
</protein>
<accession>A0A1V4HH11</accession>
<organism evidence="1 2">
    <name type="scientific">Paenibacillus ferrarius</name>
    <dbReference type="NCBI Taxonomy" id="1469647"/>
    <lineage>
        <taxon>Bacteria</taxon>
        <taxon>Bacillati</taxon>
        <taxon>Bacillota</taxon>
        <taxon>Bacilli</taxon>
        <taxon>Bacillales</taxon>
        <taxon>Paenibacillaceae</taxon>
        <taxon>Paenibacillus</taxon>
    </lineage>
</organism>
<name>A0A1V4HH11_9BACL</name>
<dbReference type="AlphaFoldDB" id="A0A1V4HH11"/>
<proteinExistence type="predicted"/>
<gene>
    <name evidence="1" type="ORF">BC351_29545</name>
</gene>
<dbReference type="RefSeq" id="WP_079414539.1">
    <property type="nucleotide sequence ID" value="NZ_MBTG01000018.1"/>
</dbReference>
<evidence type="ECO:0000313" key="2">
    <source>
        <dbReference type="Proteomes" id="UP000190626"/>
    </source>
</evidence>
<sequence length="99" mass="10884">MKQWSGYYGQNTSVCLLVSAELHKFEGNSVAAAKGYEDAIREAQSLEDRLMEAIACEGASIFYREAGSRNGADVLMADACVAYSAWGLRERHKGCERIT</sequence>
<reference evidence="2" key="1">
    <citation type="submission" date="2016-07" db="EMBL/GenBank/DDBJ databases">
        <authorList>
            <person name="Florea S."/>
            <person name="Webb J.S."/>
            <person name="Jaromczyk J."/>
            <person name="Schardl C.L."/>
        </authorList>
    </citation>
    <scope>NUCLEOTIDE SEQUENCE [LARGE SCALE GENOMIC DNA]</scope>
    <source>
        <strain evidence="2">CY1</strain>
    </source>
</reference>
<dbReference type="OrthoDB" id="9801841at2"/>
<dbReference type="Proteomes" id="UP000190626">
    <property type="component" value="Unassembled WGS sequence"/>
</dbReference>
<dbReference type="EMBL" id="MBTG01000018">
    <property type="protein sequence ID" value="OPH56034.1"/>
    <property type="molecule type" value="Genomic_DNA"/>
</dbReference>
<keyword evidence="2" id="KW-1185">Reference proteome</keyword>
<dbReference type="STRING" id="1469647.BC351_29545"/>
<evidence type="ECO:0000313" key="1">
    <source>
        <dbReference type="EMBL" id="OPH56034.1"/>
    </source>
</evidence>